<dbReference type="GO" id="GO:0016787">
    <property type="term" value="F:hydrolase activity"/>
    <property type="evidence" value="ECO:0007669"/>
    <property type="project" value="UniProtKB-KW"/>
</dbReference>
<sequence>MVALFSATMLDTTRIRAMTLDLDDTLWPIWPAIRRAEQVLRDWLGTRAPATAALLADAETAAVIRAEVVQAHAHLSHDLSALRRESIRAALRRAGEDESLTDAAYELFFAERQRVDLYDDAIAALEFLAPRYPLMALTNGNADLHRIGLGNYFQGSVTARTFGVAKPDPRIFQEAAKRLGVPPEAVLHVGDDATLDAHGALQAGMQAVWINRAGIAWPHEGPEPIVVEDLTGLCRLLAPQLVAAHGQGGALPGGPERRS</sequence>
<proteinExistence type="predicted"/>
<keyword evidence="5" id="KW-1185">Reference proteome</keyword>
<evidence type="ECO:0000256" key="2">
    <source>
        <dbReference type="ARBA" id="ARBA00022801"/>
    </source>
</evidence>
<organism evidence="4 5">
    <name type="scientific">Paracidovorax cattleyae</name>
    <dbReference type="NCBI Taxonomy" id="80868"/>
    <lineage>
        <taxon>Bacteria</taxon>
        <taxon>Pseudomonadati</taxon>
        <taxon>Pseudomonadota</taxon>
        <taxon>Betaproteobacteria</taxon>
        <taxon>Burkholderiales</taxon>
        <taxon>Comamonadaceae</taxon>
        <taxon>Paracidovorax</taxon>
    </lineage>
</organism>
<accession>A0A1H0Q1T2</accession>
<dbReference type="RefSeq" id="WP_192883910.1">
    <property type="nucleotide sequence ID" value="NZ_FNJL01000007.1"/>
</dbReference>
<dbReference type="InterPro" id="IPR006439">
    <property type="entry name" value="HAD-SF_hydro_IA"/>
</dbReference>
<protein>
    <submittedName>
        <fullName evidence="4">Putative hydrolase of the HAD superfamily</fullName>
    </submittedName>
</protein>
<dbReference type="Gene3D" id="1.20.120.1600">
    <property type="match status" value="1"/>
</dbReference>
<reference evidence="5" key="1">
    <citation type="submission" date="2016-10" db="EMBL/GenBank/DDBJ databases">
        <authorList>
            <person name="Varghese N."/>
            <person name="Submissions S."/>
        </authorList>
    </citation>
    <scope>NUCLEOTIDE SEQUENCE [LARGE SCALE GENOMIC DNA]</scope>
    <source>
        <strain evidence="5">DSM 17101</strain>
    </source>
</reference>
<dbReference type="InterPro" id="IPR051400">
    <property type="entry name" value="HAD-like_hydrolase"/>
</dbReference>
<dbReference type="InterPro" id="IPR036412">
    <property type="entry name" value="HAD-like_sf"/>
</dbReference>
<evidence type="ECO:0000256" key="3">
    <source>
        <dbReference type="ARBA" id="ARBA00022842"/>
    </source>
</evidence>
<dbReference type="SFLD" id="SFLDG01129">
    <property type="entry name" value="C1.5:_HAD__Beta-PGM__Phosphata"/>
    <property type="match status" value="1"/>
</dbReference>
<dbReference type="NCBIfam" id="TIGR01549">
    <property type="entry name" value="HAD-SF-IA-v1"/>
    <property type="match status" value="1"/>
</dbReference>
<dbReference type="SUPFAM" id="SSF56784">
    <property type="entry name" value="HAD-like"/>
    <property type="match status" value="1"/>
</dbReference>
<dbReference type="Proteomes" id="UP000199317">
    <property type="component" value="Unassembled WGS sequence"/>
</dbReference>
<evidence type="ECO:0000313" key="4">
    <source>
        <dbReference type="EMBL" id="SDP11323.1"/>
    </source>
</evidence>
<dbReference type="AlphaFoldDB" id="A0A1H0Q1T2"/>
<dbReference type="PANTHER" id="PTHR46470">
    <property type="entry name" value="N-ACYLNEURAMINATE-9-PHOSPHATASE"/>
    <property type="match status" value="1"/>
</dbReference>
<dbReference type="PANTHER" id="PTHR46470:SF4">
    <property type="entry name" value="5-AMINO-6-(5-PHOSPHO-D-RIBITYLAMINO)URACIL PHOSPHATASE YIGB"/>
    <property type="match status" value="1"/>
</dbReference>
<comment type="cofactor">
    <cofactor evidence="1">
        <name>Mg(2+)</name>
        <dbReference type="ChEBI" id="CHEBI:18420"/>
    </cofactor>
</comment>
<evidence type="ECO:0000313" key="5">
    <source>
        <dbReference type="Proteomes" id="UP000199317"/>
    </source>
</evidence>
<keyword evidence="3" id="KW-0460">Magnesium</keyword>
<dbReference type="SFLD" id="SFLDS00003">
    <property type="entry name" value="Haloacid_Dehalogenase"/>
    <property type="match status" value="1"/>
</dbReference>
<gene>
    <name evidence="4" type="ORF">SAMN04489708_107153</name>
</gene>
<dbReference type="GO" id="GO:0009231">
    <property type="term" value="P:riboflavin biosynthetic process"/>
    <property type="evidence" value="ECO:0007669"/>
    <property type="project" value="TreeGrafter"/>
</dbReference>
<name>A0A1H0Q1T2_9BURK</name>
<dbReference type="Gene3D" id="3.40.50.1000">
    <property type="entry name" value="HAD superfamily/HAD-like"/>
    <property type="match status" value="1"/>
</dbReference>
<keyword evidence="2 4" id="KW-0378">Hydrolase</keyword>
<dbReference type="NCBIfam" id="TIGR01509">
    <property type="entry name" value="HAD-SF-IA-v3"/>
    <property type="match status" value="1"/>
</dbReference>
<dbReference type="EMBL" id="FNJL01000007">
    <property type="protein sequence ID" value="SDP11323.1"/>
    <property type="molecule type" value="Genomic_DNA"/>
</dbReference>
<dbReference type="InterPro" id="IPR023214">
    <property type="entry name" value="HAD_sf"/>
</dbReference>
<dbReference type="PRINTS" id="PR00413">
    <property type="entry name" value="HADHALOGNASE"/>
</dbReference>
<evidence type="ECO:0000256" key="1">
    <source>
        <dbReference type="ARBA" id="ARBA00001946"/>
    </source>
</evidence>
<dbReference type="Pfam" id="PF00702">
    <property type="entry name" value="Hydrolase"/>
    <property type="match status" value="1"/>
</dbReference>